<sequence length="26" mass="2893">MTAGATLIQQLVVLVSTPMLRPSYFR</sequence>
<protein>
    <submittedName>
        <fullName evidence="1">Uncharacterized protein</fullName>
    </submittedName>
</protein>
<proteinExistence type="predicted"/>
<dbReference type="AlphaFoldDB" id="A0A5B7HP31"/>
<name>A0A5B7HP31_PORTR</name>
<evidence type="ECO:0000313" key="1">
    <source>
        <dbReference type="EMBL" id="MPC71449.1"/>
    </source>
</evidence>
<dbReference type="Proteomes" id="UP000324222">
    <property type="component" value="Unassembled WGS sequence"/>
</dbReference>
<organism evidence="1 2">
    <name type="scientific">Portunus trituberculatus</name>
    <name type="common">Swimming crab</name>
    <name type="synonym">Neptunus trituberculatus</name>
    <dbReference type="NCBI Taxonomy" id="210409"/>
    <lineage>
        <taxon>Eukaryota</taxon>
        <taxon>Metazoa</taxon>
        <taxon>Ecdysozoa</taxon>
        <taxon>Arthropoda</taxon>
        <taxon>Crustacea</taxon>
        <taxon>Multicrustacea</taxon>
        <taxon>Malacostraca</taxon>
        <taxon>Eumalacostraca</taxon>
        <taxon>Eucarida</taxon>
        <taxon>Decapoda</taxon>
        <taxon>Pleocyemata</taxon>
        <taxon>Brachyura</taxon>
        <taxon>Eubrachyura</taxon>
        <taxon>Portunoidea</taxon>
        <taxon>Portunidae</taxon>
        <taxon>Portuninae</taxon>
        <taxon>Portunus</taxon>
    </lineage>
</organism>
<keyword evidence="2" id="KW-1185">Reference proteome</keyword>
<dbReference type="EMBL" id="VSRR010032893">
    <property type="protein sequence ID" value="MPC71449.1"/>
    <property type="molecule type" value="Genomic_DNA"/>
</dbReference>
<evidence type="ECO:0000313" key="2">
    <source>
        <dbReference type="Proteomes" id="UP000324222"/>
    </source>
</evidence>
<reference evidence="1 2" key="1">
    <citation type="submission" date="2019-05" db="EMBL/GenBank/DDBJ databases">
        <title>Another draft genome of Portunus trituberculatus and its Hox gene families provides insights of decapod evolution.</title>
        <authorList>
            <person name="Jeong J.-H."/>
            <person name="Song I."/>
            <person name="Kim S."/>
            <person name="Choi T."/>
            <person name="Kim D."/>
            <person name="Ryu S."/>
            <person name="Kim W."/>
        </authorList>
    </citation>
    <scope>NUCLEOTIDE SEQUENCE [LARGE SCALE GENOMIC DNA]</scope>
    <source>
        <tissue evidence="1">Muscle</tissue>
    </source>
</reference>
<comment type="caution">
    <text evidence="1">The sequence shown here is derived from an EMBL/GenBank/DDBJ whole genome shotgun (WGS) entry which is preliminary data.</text>
</comment>
<accession>A0A5B7HP31</accession>
<gene>
    <name evidence="1" type="ORF">E2C01_065726</name>
</gene>